<keyword evidence="3" id="KW-1185">Reference proteome</keyword>
<evidence type="ECO:0000313" key="2">
    <source>
        <dbReference type="EMBL" id="EER02391.1"/>
    </source>
</evidence>
<reference evidence="2 3" key="1">
    <citation type="submission" date="2008-07" db="EMBL/GenBank/DDBJ databases">
        <authorList>
            <person name="El-Sayed N."/>
            <person name="Caler E."/>
            <person name="Inman J."/>
            <person name="Amedeo P."/>
            <person name="Hass B."/>
            <person name="Wortman J."/>
        </authorList>
    </citation>
    <scope>NUCLEOTIDE SEQUENCE [LARGE SCALE GENOMIC DNA]</scope>
    <source>
        <strain evidence="3">ATCC 50983 / TXsc</strain>
    </source>
</reference>
<feature type="compositionally biased region" description="Basic and acidic residues" evidence="1">
    <location>
        <begin position="78"/>
        <end position="92"/>
    </location>
</feature>
<evidence type="ECO:0000256" key="1">
    <source>
        <dbReference type="SAM" id="MobiDB-lite"/>
    </source>
</evidence>
<feature type="region of interest" description="Disordered" evidence="1">
    <location>
        <begin position="59"/>
        <end position="106"/>
    </location>
</feature>
<dbReference type="Proteomes" id="UP000007800">
    <property type="component" value="Unassembled WGS sequence"/>
</dbReference>
<name>C5LLK4_PERM5</name>
<sequence>FNLSSHSLQSSEILEAFLKEMLRILPRESSHWLASVVWGSSLLTMKHQAPDLLNVYRQSESHGAQQGNPIETKHSRRTREEHRERSPERGFKQDVSFMAADIFTAP</sequence>
<dbReference type="AlphaFoldDB" id="C5LLK4"/>
<evidence type="ECO:0000313" key="3">
    <source>
        <dbReference type="Proteomes" id="UP000007800"/>
    </source>
</evidence>
<protein>
    <submittedName>
        <fullName evidence="2">Uncharacterized protein</fullName>
    </submittedName>
</protein>
<proteinExistence type="predicted"/>
<dbReference type="InParanoid" id="C5LLK4"/>
<organism evidence="3">
    <name type="scientific">Perkinsus marinus (strain ATCC 50983 / TXsc)</name>
    <dbReference type="NCBI Taxonomy" id="423536"/>
    <lineage>
        <taxon>Eukaryota</taxon>
        <taxon>Sar</taxon>
        <taxon>Alveolata</taxon>
        <taxon>Perkinsozoa</taxon>
        <taxon>Perkinsea</taxon>
        <taxon>Perkinsida</taxon>
        <taxon>Perkinsidae</taxon>
        <taxon>Perkinsus</taxon>
    </lineage>
</organism>
<feature type="compositionally biased region" description="Polar residues" evidence="1">
    <location>
        <begin position="59"/>
        <end position="69"/>
    </location>
</feature>
<dbReference type="GeneID" id="9047229"/>
<feature type="non-terminal residue" evidence="2">
    <location>
        <position position="1"/>
    </location>
</feature>
<dbReference type="EMBL" id="GG683230">
    <property type="protein sequence ID" value="EER02391.1"/>
    <property type="molecule type" value="Genomic_DNA"/>
</dbReference>
<dbReference type="RefSeq" id="XP_002769673.1">
    <property type="nucleotide sequence ID" value="XM_002769627.1"/>
</dbReference>
<accession>C5LLK4</accession>
<gene>
    <name evidence="2" type="ORF">Pmar_PMAR007089</name>
</gene>